<evidence type="ECO:0000313" key="1">
    <source>
        <dbReference type="EMBL" id="CEG47310.1"/>
    </source>
</evidence>
<proteinExistence type="predicted"/>
<dbReference type="GeneID" id="36399020"/>
<sequence>MEHFESFAHIELLQTEQDFSYSLAWKPKMLNLQTSKCFLGSQPHRQNFTFESMPSERCLCAASVLP</sequence>
<reference evidence="2" key="1">
    <citation type="submission" date="2014-09" db="EMBL/GenBank/DDBJ databases">
        <authorList>
            <person name="Sharma Rahul"/>
            <person name="Thines Marco"/>
        </authorList>
    </citation>
    <scope>NUCLEOTIDE SEQUENCE [LARGE SCALE GENOMIC DNA]</scope>
</reference>
<accession>A0A0P1B0L5</accession>
<name>A0A0P1B0L5_PLAHL</name>
<dbReference type="Proteomes" id="UP000054928">
    <property type="component" value="Unassembled WGS sequence"/>
</dbReference>
<dbReference type="AlphaFoldDB" id="A0A0P1B0L5"/>
<evidence type="ECO:0000313" key="2">
    <source>
        <dbReference type="Proteomes" id="UP000054928"/>
    </source>
</evidence>
<organism evidence="1 2">
    <name type="scientific">Plasmopara halstedii</name>
    <name type="common">Downy mildew of sunflower</name>
    <dbReference type="NCBI Taxonomy" id="4781"/>
    <lineage>
        <taxon>Eukaryota</taxon>
        <taxon>Sar</taxon>
        <taxon>Stramenopiles</taxon>
        <taxon>Oomycota</taxon>
        <taxon>Peronosporomycetes</taxon>
        <taxon>Peronosporales</taxon>
        <taxon>Peronosporaceae</taxon>
        <taxon>Plasmopara</taxon>
    </lineage>
</organism>
<dbReference type="EMBL" id="CCYD01002447">
    <property type="protein sequence ID" value="CEG47310.1"/>
    <property type="molecule type" value="Genomic_DNA"/>
</dbReference>
<keyword evidence="2" id="KW-1185">Reference proteome</keyword>
<dbReference type="RefSeq" id="XP_024583679.1">
    <property type="nucleotide sequence ID" value="XM_024718263.1"/>
</dbReference>
<protein>
    <submittedName>
        <fullName evidence="1">Uncharacterized protein</fullName>
    </submittedName>
</protein>